<sequence>MIVTESEVINIILNCKHEPKVVLMCGLSGSGKTTFAKKLEGYNFHRLSIDEEIWNNYGKFGIDYAEEEYEKLQDSADKALFVKFLELLKSKRNVVVDFSFWQKAKRDSFKQIVENNNGKWFLIYMNTPISTIKARLKSRNKRFEANAAFPITTSILNKYLSTFQMPDQENQFEIISNTVN</sequence>
<accession>A0ABV6HSD4</accession>
<evidence type="ECO:0000313" key="1">
    <source>
        <dbReference type="EMBL" id="MFC0320818.1"/>
    </source>
</evidence>
<proteinExistence type="predicted"/>
<dbReference type="Pfam" id="PF13671">
    <property type="entry name" value="AAA_33"/>
    <property type="match status" value="1"/>
</dbReference>
<reference evidence="1 2" key="1">
    <citation type="submission" date="2024-09" db="EMBL/GenBank/DDBJ databases">
        <authorList>
            <person name="Sun Q."/>
            <person name="Mori K."/>
        </authorList>
    </citation>
    <scope>NUCLEOTIDE SEQUENCE [LARGE SCALE GENOMIC DNA]</scope>
    <source>
        <strain evidence="1 2">CCM 7765</strain>
    </source>
</reference>
<dbReference type="EMBL" id="JBHLWO010000002">
    <property type="protein sequence ID" value="MFC0320818.1"/>
    <property type="molecule type" value="Genomic_DNA"/>
</dbReference>
<dbReference type="Gene3D" id="3.40.50.300">
    <property type="entry name" value="P-loop containing nucleotide triphosphate hydrolases"/>
    <property type="match status" value="1"/>
</dbReference>
<comment type="caution">
    <text evidence="1">The sequence shown here is derived from an EMBL/GenBank/DDBJ whole genome shotgun (WGS) entry which is preliminary data.</text>
</comment>
<dbReference type="RefSeq" id="WP_130856576.1">
    <property type="nucleotide sequence ID" value="NZ_JBHLWO010000002.1"/>
</dbReference>
<name>A0ABV6HSD4_9SPHI</name>
<gene>
    <name evidence="1" type="ORF">ACFFI0_21010</name>
</gene>
<evidence type="ECO:0000313" key="2">
    <source>
        <dbReference type="Proteomes" id="UP001589774"/>
    </source>
</evidence>
<dbReference type="SUPFAM" id="SSF52540">
    <property type="entry name" value="P-loop containing nucleoside triphosphate hydrolases"/>
    <property type="match status" value="1"/>
</dbReference>
<dbReference type="InterPro" id="IPR027417">
    <property type="entry name" value="P-loop_NTPase"/>
</dbReference>
<dbReference type="Proteomes" id="UP001589774">
    <property type="component" value="Unassembled WGS sequence"/>
</dbReference>
<keyword evidence="2" id="KW-1185">Reference proteome</keyword>
<protein>
    <submittedName>
        <fullName evidence="1">AAA family ATPase</fullName>
    </submittedName>
</protein>
<organism evidence="1 2">
    <name type="scientific">Olivibacter oleidegradans</name>
    <dbReference type="NCBI Taxonomy" id="760123"/>
    <lineage>
        <taxon>Bacteria</taxon>
        <taxon>Pseudomonadati</taxon>
        <taxon>Bacteroidota</taxon>
        <taxon>Sphingobacteriia</taxon>
        <taxon>Sphingobacteriales</taxon>
        <taxon>Sphingobacteriaceae</taxon>
        <taxon>Olivibacter</taxon>
    </lineage>
</organism>